<dbReference type="EMBL" id="VZIZ01000003">
    <property type="protein sequence ID" value="KAF0570017.1"/>
    <property type="molecule type" value="Genomic_DNA"/>
</dbReference>
<evidence type="ECO:0008006" key="3">
    <source>
        <dbReference type="Google" id="ProtNLM"/>
    </source>
</evidence>
<evidence type="ECO:0000313" key="2">
    <source>
        <dbReference type="Proteomes" id="UP000471465"/>
    </source>
</evidence>
<organism evidence="1 2">
    <name type="scientific">Psychrobacter nivimaris</name>
    <dbReference type="NCBI Taxonomy" id="281738"/>
    <lineage>
        <taxon>Bacteria</taxon>
        <taxon>Pseudomonadati</taxon>
        <taxon>Pseudomonadota</taxon>
        <taxon>Gammaproteobacteria</taxon>
        <taxon>Moraxellales</taxon>
        <taxon>Moraxellaceae</taxon>
        <taxon>Psychrobacter</taxon>
    </lineage>
</organism>
<accession>A0A6N7C5C7</accession>
<dbReference type="RefSeq" id="WP_160020912.1">
    <property type="nucleotide sequence ID" value="NZ_VZIZ01000003.1"/>
</dbReference>
<dbReference type="AlphaFoldDB" id="A0A6N7C5C7"/>
<name>A0A6N7C5C7_9GAMM</name>
<reference evidence="1 2" key="1">
    <citation type="submission" date="2019-09" db="EMBL/GenBank/DDBJ databases">
        <title>Draft genome sequence of Psychrobacter nivimaris LAMA 639, in search for biotechnological relevant genes.</title>
        <authorList>
            <person name="Lima A.O.S."/>
            <person name="Staloch B.E.K."/>
            <person name="Freitas R.C."/>
            <person name="Niero H."/>
            <person name="Silva M.A.C."/>
        </authorList>
    </citation>
    <scope>NUCLEOTIDE SEQUENCE [LARGE SCALE GENOMIC DNA]</scope>
    <source>
        <strain evidence="1 2">LAMA 639</strain>
    </source>
</reference>
<keyword evidence="2" id="KW-1185">Reference proteome</keyword>
<comment type="caution">
    <text evidence="1">The sequence shown here is derived from an EMBL/GenBank/DDBJ whole genome shotgun (WGS) entry which is preliminary data.</text>
</comment>
<proteinExistence type="predicted"/>
<dbReference type="PANTHER" id="PTHR36508:SF1">
    <property type="entry name" value="PROTEIN SLYX"/>
    <property type="match status" value="1"/>
</dbReference>
<evidence type="ECO:0000313" key="1">
    <source>
        <dbReference type="EMBL" id="KAF0570017.1"/>
    </source>
</evidence>
<dbReference type="PANTHER" id="PTHR36508">
    <property type="entry name" value="PROTEIN SLYX"/>
    <property type="match status" value="1"/>
</dbReference>
<dbReference type="Pfam" id="PF04102">
    <property type="entry name" value="SlyX"/>
    <property type="match status" value="1"/>
</dbReference>
<dbReference type="InterPro" id="IPR007236">
    <property type="entry name" value="SlyX"/>
</dbReference>
<gene>
    <name evidence="1" type="ORF">FQV37_1557</name>
</gene>
<dbReference type="Proteomes" id="UP000471465">
    <property type="component" value="Unassembled WGS sequence"/>
</dbReference>
<sequence length="85" mass="9830">MNQPKTTDNTSDIQNDLQAQVIDLQMSLAHLEVTVERLDKVITRQDRDIHTLQRQLQLIYKQIEGQDTESGIAPFDVMADRPPHY</sequence>
<protein>
    <recommendedName>
        <fullName evidence="3">SlyX protein</fullName>
    </recommendedName>
</protein>